<organism evidence="1 2">
    <name type="scientific">Chromobacterium violaceum</name>
    <dbReference type="NCBI Taxonomy" id="536"/>
    <lineage>
        <taxon>Bacteria</taxon>
        <taxon>Pseudomonadati</taxon>
        <taxon>Pseudomonadota</taxon>
        <taxon>Betaproteobacteria</taxon>
        <taxon>Neisseriales</taxon>
        <taxon>Chromobacteriaceae</taxon>
        <taxon>Chromobacterium</taxon>
    </lineage>
</organism>
<evidence type="ECO:0000313" key="2">
    <source>
        <dbReference type="Proteomes" id="UP000275777"/>
    </source>
</evidence>
<name>A0A3S4HQM8_CHRVL</name>
<dbReference type="AlphaFoldDB" id="A0A3S4HQM8"/>
<sequence length="62" mass="6158">MAMDDTSVQSGGLPDESATLALGAAFAAAAQPGLTVHLLGDLGPARPPSPAACWPRWATAAK</sequence>
<accession>A0A3S4HQM8</accession>
<protein>
    <submittedName>
        <fullName evidence="1">Uncharacterized protein</fullName>
    </submittedName>
</protein>
<proteinExistence type="predicted"/>
<gene>
    <name evidence="1" type="ORF">NCTC9695_05581</name>
</gene>
<dbReference type="Proteomes" id="UP000275777">
    <property type="component" value="Chromosome"/>
</dbReference>
<reference evidence="1 2" key="1">
    <citation type="submission" date="2018-12" db="EMBL/GenBank/DDBJ databases">
        <authorList>
            <consortium name="Pathogen Informatics"/>
        </authorList>
    </citation>
    <scope>NUCLEOTIDE SEQUENCE [LARGE SCALE GENOMIC DNA]</scope>
    <source>
        <strain evidence="1 2">NCTC9695</strain>
    </source>
</reference>
<evidence type="ECO:0000313" key="1">
    <source>
        <dbReference type="EMBL" id="VEB45076.1"/>
    </source>
</evidence>
<dbReference type="EMBL" id="LR134182">
    <property type="protein sequence ID" value="VEB45076.1"/>
    <property type="molecule type" value="Genomic_DNA"/>
</dbReference>